<keyword evidence="2" id="KW-1185">Reference proteome</keyword>
<dbReference type="EMBL" id="JAPUUL010002412">
    <property type="protein sequence ID" value="KAJ8125353.1"/>
    <property type="molecule type" value="Genomic_DNA"/>
</dbReference>
<dbReference type="Proteomes" id="UP001153332">
    <property type="component" value="Unassembled WGS sequence"/>
</dbReference>
<accession>A0ACC2JDS0</accession>
<organism evidence="1 2">
    <name type="scientific">Lasiodiplodia mahajangana</name>
    <dbReference type="NCBI Taxonomy" id="1108764"/>
    <lineage>
        <taxon>Eukaryota</taxon>
        <taxon>Fungi</taxon>
        <taxon>Dikarya</taxon>
        <taxon>Ascomycota</taxon>
        <taxon>Pezizomycotina</taxon>
        <taxon>Dothideomycetes</taxon>
        <taxon>Dothideomycetes incertae sedis</taxon>
        <taxon>Botryosphaeriales</taxon>
        <taxon>Botryosphaeriaceae</taxon>
        <taxon>Lasiodiplodia</taxon>
    </lineage>
</organism>
<reference evidence="1" key="1">
    <citation type="submission" date="2022-12" db="EMBL/GenBank/DDBJ databases">
        <title>Genome Sequence of Lasiodiplodia mahajangana.</title>
        <authorList>
            <person name="Buettner E."/>
        </authorList>
    </citation>
    <scope>NUCLEOTIDE SEQUENCE</scope>
    <source>
        <strain evidence="1">VT137</strain>
    </source>
</reference>
<proteinExistence type="predicted"/>
<evidence type="ECO:0000313" key="1">
    <source>
        <dbReference type="EMBL" id="KAJ8125353.1"/>
    </source>
</evidence>
<comment type="caution">
    <text evidence="1">The sequence shown here is derived from an EMBL/GenBank/DDBJ whole genome shotgun (WGS) entry which is preliminary data.</text>
</comment>
<evidence type="ECO:0000313" key="2">
    <source>
        <dbReference type="Proteomes" id="UP001153332"/>
    </source>
</evidence>
<protein>
    <submittedName>
        <fullName evidence="1">Uncharacterized protein</fullName>
    </submittedName>
</protein>
<name>A0ACC2JDS0_9PEZI</name>
<gene>
    <name evidence="1" type="ORF">O1611_g8286</name>
</gene>
<sequence length="941" mass="104484">MEFWAEVFPRAMEKLNTEPLPYNGPYQSQWGIRHLSGWADVQAKLDMARKDYYFYNDQQHTGKFRRKLRLVADKAAVPLQQGMKLIPDIDVASPVIGVIGLLLDAAEVRETVNTGFDDLPEVFARIDFYFKSYPDDRNIAGASVDLVLAIFKAVEEAVIFYTSAQGGLPHYLWYKVKLLRSLNLQLAAKRAGRVILTGEQYQQKLLECLKDIRVCSDRLEKHGHMSFTYHVMSDGAEARKSHTTIMQDNWATHQALGAILQGQIVGRAGTAWLGGLLNRFLGFLEDQEKNWLPGTPISSRPATPAHFLIADYGPPPWAVRELWSLLRIPHIDEIDLERVLRNVGEVISEDRGRAEQALSAPQFRSWITNPGSAKLLVHGDFDNTAAASQPVSPFSVLCATMVKALRLRVAEGRSVSLVFFCGCHLAYDQHRGGAAMIRSLIVQLLRHFPETTIQPGPAELLHGVERGDMGQLCGLFLYLIRLLPPHMTVFCFIDGINEYESEEYVHEMDEVVLALLGLVNERPSPGRATFKLLLMSPRPTVEVRRVFDHEPGAILHMAQLPVLEGGVSFDRIEEQLGARQWTAHGKEILQRNIGIRNVLTYKPGPPRQARHGLKLRSCSALTGWVRHKTPPLYAEACSGGVEVLSVMALNVTDAGKDSTGPTYYCAAPEVDNNTPYSINEVRSPLQKMDFQCALITGGGGGIGKALAQYFISQGKKVIIAGRTESNLRKTCKEIGAAAYYVLDTGVVSETPAVARRLTSEHPDLDCLVNNAGVQRPLSVIDMAPEDFLQKADEEIDINTRGPMHLALHLLSHLRQKPNAVIMNVSSVLGLSPFVLVNPVYNGTKAWLHFWSINLRAQLEGTNVKVIEIVPPTVATDLHREREDPDDNKKSSNPDALTVDEFIAEISGPLHNGQEIIGAGMGVGLVEEWDKSMGIVFRKLRK</sequence>